<reference evidence="3 4" key="1">
    <citation type="submission" date="2007-06" db="EMBL/GenBank/DDBJ databases">
        <title>The Genome Sequence of Coccidioides posadasii RMSCC_3488.</title>
        <authorList>
            <consortium name="Coccidioides Genome Resources Consortium"/>
            <consortium name="The Broad Institute Genome Sequencing Platform"/>
            <person name="Henn M.R."/>
            <person name="Sykes S."/>
            <person name="Young S."/>
            <person name="Jaffe D."/>
            <person name="Berlin A."/>
            <person name="Alvarez P."/>
            <person name="Butler J."/>
            <person name="Gnerre S."/>
            <person name="Grabherr M."/>
            <person name="Mauceli E."/>
            <person name="Brockman W."/>
            <person name="Kodira C."/>
            <person name="Alvarado L."/>
            <person name="Zeng Q."/>
            <person name="Crawford M."/>
            <person name="Antoine C."/>
            <person name="Devon K."/>
            <person name="Galgiani J."/>
            <person name="Orsborn K."/>
            <person name="Lewis M.L."/>
            <person name="Nusbaum C."/>
            <person name="Galagan J."/>
            <person name="Birren B."/>
        </authorList>
    </citation>
    <scope>NUCLEOTIDE SEQUENCE [LARGE SCALE GENOMIC DNA]</scope>
    <source>
        <strain evidence="3 4">RMSCC 3488</strain>
    </source>
</reference>
<proteinExistence type="predicted"/>
<reference evidence="4" key="3">
    <citation type="journal article" date="2010" name="Genome Res.">
        <title>Population genomic sequencing of Coccidioides fungi reveals recent hybridization and transposon control.</title>
        <authorList>
            <person name="Neafsey D.E."/>
            <person name="Barker B.M."/>
            <person name="Sharpton T.J."/>
            <person name="Stajich J.E."/>
            <person name="Park D.J."/>
            <person name="Whiston E."/>
            <person name="Hung C.-Y."/>
            <person name="McMahan C."/>
            <person name="White J."/>
            <person name="Sykes S."/>
            <person name="Heiman D."/>
            <person name="Young S."/>
            <person name="Zeng Q."/>
            <person name="Abouelleil A."/>
            <person name="Aftuck L."/>
            <person name="Bessette D."/>
            <person name="Brown A."/>
            <person name="FitzGerald M."/>
            <person name="Lui A."/>
            <person name="Macdonald J.P."/>
            <person name="Priest M."/>
            <person name="Orbach M.J."/>
            <person name="Galgiani J.N."/>
            <person name="Kirkland T.N."/>
            <person name="Cole G.T."/>
            <person name="Birren B.W."/>
            <person name="Henn M.R."/>
            <person name="Taylor J.W."/>
            <person name="Rounsley S.D."/>
        </authorList>
    </citation>
    <scope>NUCLEOTIDE SEQUENCE [LARGE SCALE GENOMIC DNA]</scope>
    <source>
        <strain evidence="4">RMSCC 3488</strain>
    </source>
</reference>
<name>A0A0J6IAP7_COCPO</name>
<protein>
    <recommendedName>
        <fullName evidence="2">BTB domain-containing protein</fullName>
    </recommendedName>
</protein>
<feature type="region of interest" description="Disordered" evidence="1">
    <location>
        <begin position="1"/>
        <end position="25"/>
    </location>
</feature>
<feature type="domain" description="BTB" evidence="2">
    <location>
        <begin position="64"/>
        <end position="145"/>
    </location>
</feature>
<dbReference type="Proteomes" id="UP000054567">
    <property type="component" value="Unassembled WGS sequence"/>
</dbReference>
<dbReference type="AlphaFoldDB" id="A0A0J6IAP7"/>
<accession>A0A0J6IAP7</accession>
<reference evidence="4" key="2">
    <citation type="journal article" date="2009" name="Genome Res.">
        <title>Comparative genomic analyses of the human fungal pathogens Coccidioides and their relatives.</title>
        <authorList>
            <person name="Sharpton T.J."/>
            <person name="Stajich J.E."/>
            <person name="Rounsley S.D."/>
            <person name="Gardner M.J."/>
            <person name="Wortman J.R."/>
            <person name="Jordar V.S."/>
            <person name="Maiti R."/>
            <person name="Kodira C.D."/>
            <person name="Neafsey D.E."/>
            <person name="Zeng Q."/>
            <person name="Hung C.-Y."/>
            <person name="McMahan C."/>
            <person name="Muszewska A."/>
            <person name="Grynberg M."/>
            <person name="Mandel M.A."/>
            <person name="Kellner E.M."/>
            <person name="Barker B.M."/>
            <person name="Galgiani J.N."/>
            <person name="Orbach M.J."/>
            <person name="Kirkland T.N."/>
            <person name="Cole G.T."/>
            <person name="Henn M.R."/>
            <person name="Birren B.W."/>
            <person name="Taylor J.W."/>
        </authorList>
    </citation>
    <scope>NUCLEOTIDE SEQUENCE [LARGE SCALE GENOMIC DNA]</scope>
    <source>
        <strain evidence="4">RMSCC 3488</strain>
    </source>
</reference>
<dbReference type="Gene3D" id="3.30.710.10">
    <property type="entry name" value="Potassium Channel Kv1.1, Chain A"/>
    <property type="match status" value="1"/>
</dbReference>
<dbReference type="Pfam" id="PF00651">
    <property type="entry name" value="BTB"/>
    <property type="match status" value="1"/>
</dbReference>
<sequence>MGNLKDDSSAQTEQAEKRVFDPDGDGPQVTMKIRYIPHLTSRKHCIEWGLQLSICTWQAPHQETHMRVSSKHLSLASVVFKQMLQGKFRESATLQSTGCVEIPLPDNNPEALAILLNICHVQMSNVPRTVSQRTMAQIACLVNKYYFHEVVLPFLDVWVDSMKPDNIGCLTSSALVELMAIYCCFNRPDEPRGITQEAIVSLYAINKQREGTILLISTLVQERLKKYTKPQLLFNSRPKVICDFDCDCAQLGALVKVLTSLTFLEPLMSLFIGYSINRLSHGLKNMKVPWCHYRASQGHLPGAFESAITELEGKITPPHLNISDSS</sequence>
<feature type="compositionally biased region" description="Basic and acidic residues" evidence="1">
    <location>
        <begin position="1"/>
        <end position="21"/>
    </location>
</feature>
<dbReference type="EMBL" id="DS268111">
    <property type="protein sequence ID" value="KMM68702.1"/>
    <property type="molecule type" value="Genomic_DNA"/>
</dbReference>
<evidence type="ECO:0000313" key="4">
    <source>
        <dbReference type="Proteomes" id="UP000054567"/>
    </source>
</evidence>
<organism evidence="3 4">
    <name type="scientific">Coccidioides posadasii RMSCC 3488</name>
    <dbReference type="NCBI Taxonomy" id="454284"/>
    <lineage>
        <taxon>Eukaryota</taxon>
        <taxon>Fungi</taxon>
        <taxon>Dikarya</taxon>
        <taxon>Ascomycota</taxon>
        <taxon>Pezizomycotina</taxon>
        <taxon>Eurotiomycetes</taxon>
        <taxon>Eurotiomycetidae</taxon>
        <taxon>Onygenales</taxon>
        <taxon>Onygenaceae</taxon>
        <taxon>Coccidioides</taxon>
    </lineage>
</organism>
<evidence type="ECO:0000259" key="2">
    <source>
        <dbReference type="Pfam" id="PF00651"/>
    </source>
</evidence>
<evidence type="ECO:0000313" key="3">
    <source>
        <dbReference type="EMBL" id="KMM68702.1"/>
    </source>
</evidence>
<dbReference type="InterPro" id="IPR011333">
    <property type="entry name" value="SKP1/BTB/POZ_sf"/>
</dbReference>
<evidence type="ECO:0000256" key="1">
    <source>
        <dbReference type="SAM" id="MobiDB-lite"/>
    </source>
</evidence>
<dbReference type="VEuPathDB" id="FungiDB:CPAG_05026"/>
<dbReference type="InterPro" id="IPR000210">
    <property type="entry name" value="BTB/POZ_dom"/>
</dbReference>
<gene>
    <name evidence="3" type="ORF">CPAG_05026</name>
</gene>